<dbReference type="RefSeq" id="WP_135479939.1">
    <property type="nucleotide sequence ID" value="NZ_SIJK02000042.1"/>
</dbReference>
<reference evidence="3 4" key="1">
    <citation type="submission" date="2021-03" db="EMBL/GenBank/DDBJ databases">
        <authorList>
            <person name="Grouzdev D.S."/>
        </authorList>
    </citation>
    <scope>NUCLEOTIDE SEQUENCE [LARGE SCALE GENOMIC DNA]</scope>
    <source>
        <strain evidence="3 4">M50-1</strain>
    </source>
</reference>
<dbReference type="Proteomes" id="UP001193081">
    <property type="component" value="Unassembled WGS sequence"/>
</dbReference>
<organism evidence="3 4">
    <name type="scientific">Candidatus Chloroploca mongolica</name>
    <dbReference type="NCBI Taxonomy" id="2528176"/>
    <lineage>
        <taxon>Bacteria</taxon>
        <taxon>Bacillati</taxon>
        <taxon>Chloroflexota</taxon>
        <taxon>Chloroflexia</taxon>
        <taxon>Chloroflexales</taxon>
        <taxon>Chloroflexineae</taxon>
        <taxon>Oscillochloridaceae</taxon>
        <taxon>Candidatus Chloroploca</taxon>
    </lineage>
</organism>
<dbReference type="CDD" id="cd05333">
    <property type="entry name" value="BKR_SDR_c"/>
    <property type="match status" value="1"/>
</dbReference>
<keyword evidence="3" id="KW-0560">Oxidoreductase</keyword>
<dbReference type="InterPro" id="IPR050259">
    <property type="entry name" value="SDR"/>
</dbReference>
<dbReference type="Gene3D" id="3.40.50.720">
    <property type="entry name" value="NAD(P)-binding Rossmann-like Domain"/>
    <property type="match status" value="1"/>
</dbReference>
<evidence type="ECO:0000259" key="2">
    <source>
        <dbReference type="SMART" id="SM00822"/>
    </source>
</evidence>
<dbReference type="InterPro" id="IPR036291">
    <property type="entry name" value="NAD(P)-bd_dom_sf"/>
</dbReference>
<dbReference type="PANTHER" id="PTHR42879:SF2">
    <property type="entry name" value="3-OXOACYL-[ACYL-CARRIER-PROTEIN] REDUCTASE FABG"/>
    <property type="match status" value="1"/>
</dbReference>
<dbReference type="PANTHER" id="PTHR42879">
    <property type="entry name" value="3-OXOACYL-(ACYL-CARRIER-PROTEIN) REDUCTASE"/>
    <property type="match status" value="1"/>
</dbReference>
<evidence type="ECO:0000256" key="1">
    <source>
        <dbReference type="ARBA" id="ARBA00006484"/>
    </source>
</evidence>
<dbReference type="SUPFAM" id="SSF51735">
    <property type="entry name" value="NAD(P)-binding Rossmann-fold domains"/>
    <property type="match status" value="1"/>
</dbReference>
<comment type="caution">
    <text evidence="3">The sequence shown here is derived from an EMBL/GenBank/DDBJ whole genome shotgun (WGS) entry which is preliminary data.</text>
</comment>
<dbReference type="InterPro" id="IPR002347">
    <property type="entry name" value="SDR_fam"/>
</dbReference>
<dbReference type="PROSITE" id="PS00061">
    <property type="entry name" value="ADH_SHORT"/>
    <property type="match status" value="1"/>
</dbReference>
<feature type="domain" description="Ketoreductase" evidence="2">
    <location>
        <begin position="8"/>
        <end position="193"/>
    </location>
</feature>
<dbReference type="EC" id="1.1.1.100" evidence="3"/>
<dbReference type="PRINTS" id="PR00080">
    <property type="entry name" value="SDRFAMILY"/>
</dbReference>
<dbReference type="InterPro" id="IPR057326">
    <property type="entry name" value="KR_dom"/>
</dbReference>
<proteinExistence type="inferred from homology"/>
<evidence type="ECO:0000313" key="4">
    <source>
        <dbReference type="Proteomes" id="UP001193081"/>
    </source>
</evidence>
<sequence>MKVDLTGRVALVTGAGRGIGRAIALELAEAGATVVVNYRESAVGAAEVVETITASGGKAMALQADVSESDGVEAMVKTVLVTYERLDILVNNAGITRDGLLLRMKNEDFDQVIATNLRSVFVCTRAVLRQMSKQRSGRIINLASVIGLIGNAGQANYSAAKAGIIGFTKATAREMAGRNVTVNAVAPGFIETEMTNVLNDETRTAILETIPLGRFGQAREVAQLVCFLASDAAAYLTGQTITIDGGMVMHS</sequence>
<dbReference type="GO" id="GO:0004316">
    <property type="term" value="F:3-oxoacyl-[acyl-carrier-protein] reductase (NADPH) activity"/>
    <property type="evidence" value="ECO:0007669"/>
    <property type="project" value="UniProtKB-EC"/>
</dbReference>
<dbReference type="PRINTS" id="PR00081">
    <property type="entry name" value="GDHRDH"/>
</dbReference>
<keyword evidence="4" id="KW-1185">Reference proteome</keyword>
<accession>A0ABS4DEC0</accession>
<evidence type="ECO:0000313" key="3">
    <source>
        <dbReference type="EMBL" id="MBP1467775.1"/>
    </source>
</evidence>
<gene>
    <name evidence="3" type="primary">fabG</name>
    <name evidence="3" type="ORF">EYB53_018815</name>
</gene>
<name>A0ABS4DEC0_9CHLR</name>
<protein>
    <submittedName>
        <fullName evidence="3">3-oxoacyl-[acyl-carrier-protein] reductase</fullName>
        <ecNumber evidence="3">1.1.1.100</ecNumber>
    </submittedName>
</protein>
<dbReference type="EMBL" id="SIJK02000042">
    <property type="protein sequence ID" value="MBP1467775.1"/>
    <property type="molecule type" value="Genomic_DNA"/>
</dbReference>
<dbReference type="SMART" id="SM00822">
    <property type="entry name" value="PKS_KR"/>
    <property type="match status" value="1"/>
</dbReference>
<dbReference type="Pfam" id="PF13561">
    <property type="entry name" value="adh_short_C2"/>
    <property type="match status" value="1"/>
</dbReference>
<dbReference type="InterPro" id="IPR020904">
    <property type="entry name" value="Sc_DH/Rdtase_CS"/>
</dbReference>
<comment type="similarity">
    <text evidence="1">Belongs to the short-chain dehydrogenases/reductases (SDR) family.</text>
</comment>